<name>A0A158KR88_9BURK</name>
<keyword evidence="5" id="KW-1185">Reference proteome</keyword>
<organism evidence="4 5">
    <name type="scientific">Caballeronia arvi</name>
    <dbReference type="NCBI Taxonomy" id="1777135"/>
    <lineage>
        <taxon>Bacteria</taxon>
        <taxon>Pseudomonadati</taxon>
        <taxon>Pseudomonadota</taxon>
        <taxon>Betaproteobacteria</taxon>
        <taxon>Burkholderiales</taxon>
        <taxon>Burkholderiaceae</taxon>
        <taxon>Caballeronia</taxon>
    </lineage>
</organism>
<dbReference type="GO" id="GO:0009450">
    <property type="term" value="P:gamma-aminobutyric acid catabolic process"/>
    <property type="evidence" value="ECO:0007669"/>
    <property type="project" value="TreeGrafter"/>
</dbReference>
<dbReference type="Proteomes" id="UP000055019">
    <property type="component" value="Unassembled WGS sequence"/>
</dbReference>
<dbReference type="InterPro" id="IPR016163">
    <property type="entry name" value="Ald_DH_C"/>
</dbReference>
<dbReference type="AlphaFoldDB" id="A0A158KR88"/>
<protein>
    <submittedName>
        <fullName evidence="4">Succinate-semialdehyde dehydrogenase</fullName>
    </submittedName>
</protein>
<dbReference type="InterPro" id="IPR016162">
    <property type="entry name" value="Ald_DH_N"/>
</dbReference>
<evidence type="ECO:0000256" key="2">
    <source>
        <dbReference type="ARBA" id="ARBA00023002"/>
    </source>
</evidence>
<dbReference type="Pfam" id="PF00171">
    <property type="entry name" value="Aldedh"/>
    <property type="match status" value="1"/>
</dbReference>
<dbReference type="Gene3D" id="3.40.309.10">
    <property type="entry name" value="Aldehyde Dehydrogenase, Chain A, domain 2"/>
    <property type="match status" value="1"/>
</dbReference>
<comment type="similarity">
    <text evidence="1">Belongs to the aldehyde dehydrogenase family.</text>
</comment>
<dbReference type="GO" id="GO:0004777">
    <property type="term" value="F:succinate-semialdehyde dehydrogenase (NAD+) activity"/>
    <property type="evidence" value="ECO:0007669"/>
    <property type="project" value="TreeGrafter"/>
</dbReference>
<proteinExistence type="inferred from homology"/>
<evidence type="ECO:0000256" key="1">
    <source>
        <dbReference type="ARBA" id="ARBA00009986"/>
    </source>
</evidence>
<gene>
    <name evidence="4" type="ORF">AWB74_06541</name>
</gene>
<dbReference type="Gene3D" id="3.40.605.10">
    <property type="entry name" value="Aldehyde Dehydrogenase, Chain A, domain 1"/>
    <property type="match status" value="1"/>
</dbReference>
<evidence type="ECO:0000259" key="3">
    <source>
        <dbReference type="Pfam" id="PF00171"/>
    </source>
</evidence>
<feature type="domain" description="Aldehyde dehydrogenase" evidence="3">
    <location>
        <begin position="19"/>
        <end position="132"/>
    </location>
</feature>
<accession>A0A158KR88</accession>
<dbReference type="SUPFAM" id="SSF53720">
    <property type="entry name" value="ALDH-like"/>
    <property type="match status" value="1"/>
</dbReference>
<keyword evidence="2" id="KW-0560">Oxidoreductase</keyword>
<evidence type="ECO:0000313" key="5">
    <source>
        <dbReference type="Proteomes" id="UP000055019"/>
    </source>
</evidence>
<dbReference type="InterPro" id="IPR016161">
    <property type="entry name" value="Ald_DH/histidinol_DH"/>
</dbReference>
<dbReference type="EMBL" id="FCOM02000045">
    <property type="protein sequence ID" value="SAL83243.1"/>
    <property type="molecule type" value="Genomic_DNA"/>
</dbReference>
<dbReference type="InterPro" id="IPR050740">
    <property type="entry name" value="Aldehyde_DH_Superfamily"/>
</dbReference>
<sequence length="160" mass="17458">MFFFIGNCWLVCSWRVGCTLAVLGENAGLPRGVLSVLTGTGETIRSAMVSDERVRKIAFTGSIEEGKRLMALCSETVTKVSLELGANCPFIVFEDADIDLAVKDAVDARFRHSGQAAMCANRFFVHENVYDVLAIPRSLNIECKLAERSSRKKTPGDGHG</sequence>
<comment type="caution">
    <text evidence="4">The sequence shown here is derived from an EMBL/GenBank/DDBJ whole genome shotgun (WGS) entry which is preliminary data.</text>
</comment>
<dbReference type="PANTHER" id="PTHR43353">
    <property type="entry name" value="SUCCINATE-SEMIALDEHYDE DEHYDROGENASE, MITOCHONDRIAL"/>
    <property type="match status" value="1"/>
</dbReference>
<reference evidence="4" key="1">
    <citation type="submission" date="2016-01" db="EMBL/GenBank/DDBJ databases">
        <authorList>
            <person name="Peeters C."/>
        </authorList>
    </citation>
    <scope>NUCLEOTIDE SEQUENCE [LARGE SCALE GENOMIC DNA]</scope>
    <source>
        <strain evidence="4">LMG 29317</strain>
    </source>
</reference>
<dbReference type="PANTHER" id="PTHR43353:SF5">
    <property type="entry name" value="SUCCINATE-SEMIALDEHYDE DEHYDROGENASE, MITOCHONDRIAL"/>
    <property type="match status" value="1"/>
</dbReference>
<dbReference type="InterPro" id="IPR015590">
    <property type="entry name" value="Aldehyde_DH_dom"/>
</dbReference>
<evidence type="ECO:0000313" key="4">
    <source>
        <dbReference type="EMBL" id="SAL83243.1"/>
    </source>
</evidence>
<dbReference type="RefSeq" id="WP_061150751.1">
    <property type="nucleotide sequence ID" value="NZ_FCOM02000045.1"/>
</dbReference>